<comment type="caution">
    <text evidence="1">The sequence shown here is derived from an EMBL/GenBank/DDBJ whole genome shotgun (WGS) entry which is preliminary data.</text>
</comment>
<accession>A0AAN9E081</accession>
<organism evidence="1 2">
    <name type="scientific">Crotalaria pallida</name>
    <name type="common">Smooth rattlebox</name>
    <name type="synonym">Crotalaria striata</name>
    <dbReference type="NCBI Taxonomy" id="3830"/>
    <lineage>
        <taxon>Eukaryota</taxon>
        <taxon>Viridiplantae</taxon>
        <taxon>Streptophyta</taxon>
        <taxon>Embryophyta</taxon>
        <taxon>Tracheophyta</taxon>
        <taxon>Spermatophyta</taxon>
        <taxon>Magnoliopsida</taxon>
        <taxon>eudicotyledons</taxon>
        <taxon>Gunneridae</taxon>
        <taxon>Pentapetalae</taxon>
        <taxon>rosids</taxon>
        <taxon>fabids</taxon>
        <taxon>Fabales</taxon>
        <taxon>Fabaceae</taxon>
        <taxon>Papilionoideae</taxon>
        <taxon>50 kb inversion clade</taxon>
        <taxon>genistoids sensu lato</taxon>
        <taxon>core genistoids</taxon>
        <taxon>Crotalarieae</taxon>
        <taxon>Crotalaria</taxon>
    </lineage>
</organism>
<dbReference type="Proteomes" id="UP001372338">
    <property type="component" value="Unassembled WGS sequence"/>
</dbReference>
<name>A0AAN9E081_CROPI</name>
<proteinExistence type="predicted"/>
<reference evidence="1 2" key="1">
    <citation type="submission" date="2024-01" db="EMBL/GenBank/DDBJ databases">
        <title>The genomes of 5 underutilized Papilionoideae crops provide insights into root nodulation and disease resistanc.</title>
        <authorList>
            <person name="Yuan L."/>
        </authorList>
    </citation>
    <scope>NUCLEOTIDE SEQUENCE [LARGE SCALE GENOMIC DNA]</scope>
    <source>
        <strain evidence="1">ZHUSHIDOU_FW_LH</strain>
        <tissue evidence="1">Leaf</tissue>
    </source>
</reference>
<gene>
    <name evidence="1" type="ORF">RIF29_45480</name>
</gene>
<keyword evidence="2" id="KW-1185">Reference proteome</keyword>
<dbReference type="EMBL" id="JAYWIO010000036">
    <property type="protein sequence ID" value="KAK7236607.1"/>
    <property type="molecule type" value="Genomic_DNA"/>
</dbReference>
<protein>
    <submittedName>
        <fullName evidence="1">Uncharacterized protein</fullName>
    </submittedName>
</protein>
<sequence>MAGCSTFQGSLIFLYKHRSDLCVTNGFIHYRVGFGLGFIMKSGSLLLCFEDLGYVGDLLLRLIPLLLLQLL</sequence>
<evidence type="ECO:0000313" key="1">
    <source>
        <dbReference type="EMBL" id="KAK7236607.1"/>
    </source>
</evidence>
<dbReference type="AlphaFoldDB" id="A0AAN9E081"/>
<evidence type="ECO:0000313" key="2">
    <source>
        <dbReference type="Proteomes" id="UP001372338"/>
    </source>
</evidence>